<evidence type="ECO:0000256" key="1">
    <source>
        <dbReference type="ARBA" id="ARBA00004141"/>
    </source>
</evidence>
<feature type="transmembrane region" description="Helical" evidence="6">
    <location>
        <begin position="119"/>
        <end position="139"/>
    </location>
</feature>
<protein>
    <recommendedName>
        <fullName evidence="6">Phosphate transporter</fullName>
    </recommendedName>
</protein>
<feature type="transmembrane region" description="Helical" evidence="6">
    <location>
        <begin position="12"/>
        <end position="32"/>
    </location>
</feature>
<dbReference type="Pfam" id="PF01384">
    <property type="entry name" value="PHO4"/>
    <property type="match status" value="1"/>
</dbReference>
<feature type="transmembrane region" description="Helical" evidence="6">
    <location>
        <begin position="380"/>
        <end position="398"/>
    </location>
</feature>
<keyword evidence="8" id="KW-1185">Reference proteome</keyword>
<dbReference type="PANTHER" id="PTHR11101">
    <property type="entry name" value="PHOSPHATE TRANSPORTER"/>
    <property type="match status" value="1"/>
</dbReference>
<feature type="transmembrane region" description="Helical" evidence="6">
    <location>
        <begin position="225"/>
        <end position="246"/>
    </location>
</feature>
<evidence type="ECO:0000256" key="4">
    <source>
        <dbReference type="ARBA" id="ARBA00022989"/>
    </source>
</evidence>
<gene>
    <name evidence="7" type="ORF">tinsulaeT_26970</name>
</gene>
<dbReference type="PANTHER" id="PTHR11101:SF80">
    <property type="entry name" value="PHOSPHATE TRANSPORTER"/>
    <property type="match status" value="1"/>
</dbReference>
<keyword evidence="2 6" id="KW-0813">Transport</keyword>
<keyword evidence="6" id="KW-0592">Phosphate transport</keyword>
<keyword evidence="3 6" id="KW-0812">Transmembrane</keyword>
<evidence type="ECO:0000256" key="3">
    <source>
        <dbReference type="ARBA" id="ARBA00022692"/>
    </source>
</evidence>
<evidence type="ECO:0000313" key="8">
    <source>
        <dbReference type="Proteomes" id="UP001157186"/>
    </source>
</evidence>
<name>A0ABQ6GVG3_9GAMM</name>
<evidence type="ECO:0000313" key="7">
    <source>
        <dbReference type="EMBL" id="GLX79357.1"/>
    </source>
</evidence>
<feature type="transmembrane region" description="Helical" evidence="6">
    <location>
        <begin position="267"/>
        <end position="285"/>
    </location>
</feature>
<feature type="transmembrane region" description="Helical" evidence="6">
    <location>
        <begin position="314"/>
        <end position="333"/>
    </location>
</feature>
<feature type="transmembrane region" description="Helical" evidence="6">
    <location>
        <begin position="88"/>
        <end position="112"/>
    </location>
</feature>
<dbReference type="Proteomes" id="UP001157186">
    <property type="component" value="Unassembled WGS sequence"/>
</dbReference>
<feature type="transmembrane region" description="Helical" evidence="6">
    <location>
        <begin position="44"/>
        <end position="64"/>
    </location>
</feature>
<comment type="subcellular location">
    <subcellularLocation>
        <location evidence="1 6">Membrane</location>
        <topology evidence="1 6">Multi-pass membrane protein</topology>
    </subcellularLocation>
</comment>
<evidence type="ECO:0000256" key="2">
    <source>
        <dbReference type="ARBA" id="ARBA00022448"/>
    </source>
</evidence>
<comment type="caution">
    <text evidence="7">The sequence shown here is derived from an EMBL/GenBank/DDBJ whole genome shotgun (WGS) entry which is preliminary data.</text>
</comment>
<keyword evidence="4 6" id="KW-1133">Transmembrane helix</keyword>
<organism evidence="7 8">
    <name type="scientific">Thalassotalea insulae</name>
    <dbReference type="NCBI Taxonomy" id="2056778"/>
    <lineage>
        <taxon>Bacteria</taxon>
        <taxon>Pseudomonadati</taxon>
        <taxon>Pseudomonadota</taxon>
        <taxon>Gammaproteobacteria</taxon>
        <taxon>Alteromonadales</taxon>
        <taxon>Colwelliaceae</taxon>
        <taxon>Thalassotalea</taxon>
    </lineage>
</organism>
<evidence type="ECO:0000256" key="5">
    <source>
        <dbReference type="ARBA" id="ARBA00023136"/>
    </source>
</evidence>
<sequence>MDILLQHGSTLVMIAAVVGFFMAWGIGANDVANAMGTSVGSKALTIKQAIFIAMVFEFAGAYLAGGEVTSTIRKGIIDPALFVDIPELLVFGMISALLAAATWLLVASVLGWPVSTTHSIVGAIIGFAAIGISPDTVAWSKVGGIVGSWIITPLISGVIAFVIFNSAQKLIFDTDKPLVQAKKYVPFYMFLAGFILSLVTIKKGLKHIGLDNVNLGFYNFELQGAGGYYLAVLVAILVALLGKYFISKLKFDESADKTMHYANVEKVFAVLMVVTACCMAFAHGSNDVANAIGPLAAVVSIVEHGGEIAKKAALVWWILPLGGLGIVAGLALFGHRVIATIGKGITHLTPSRGFAAELAAACTVVIASGAGLPISTTQTLVGAVLGVGMARGIAAINLGVVRNIVVSWVITLPVGAGLSIVFFWIMQAMFS</sequence>
<dbReference type="EMBL" id="BSST01000001">
    <property type="protein sequence ID" value="GLX79357.1"/>
    <property type="molecule type" value="Genomic_DNA"/>
</dbReference>
<proteinExistence type="inferred from homology"/>
<comment type="similarity">
    <text evidence="6">Belongs to the inorganic phosphate transporter (PiT) (TC 2.A.20) family.</text>
</comment>
<dbReference type="InterPro" id="IPR001204">
    <property type="entry name" value="Phos_transporter"/>
</dbReference>
<feature type="transmembrane region" description="Helical" evidence="6">
    <location>
        <begin position="405"/>
        <end position="426"/>
    </location>
</feature>
<feature type="transmembrane region" description="Helical" evidence="6">
    <location>
        <begin position="354"/>
        <end position="374"/>
    </location>
</feature>
<keyword evidence="5 6" id="KW-0472">Membrane</keyword>
<feature type="transmembrane region" description="Helical" evidence="6">
    <location>
        <begin position="185"/>
        <end position="205"/>
    </location>
</feature>
<feature type="transmembrane region" description="Helical" evidence="6">
    <location>
        <begin position="145"/>
        <end position="164"/>
    </location>
</feature>
<dbReference type="RefSeq" id="WP_284245267.1">
    <property type="nucleotide sequence ID" value="NZ_BSST01000001.1"/>
</dbReference>
<accession>A0ABQ6GVG3</accession>
<reference evidence="7 8" key="1">
    <citation type="submission" date="2023-03" db="EMBL/GenBank/DDBJ databases">
        <title>Draft genome sequence of Thalassotalea insulae KCTC 62186T.</title>
        <authorList>
            <person name="Sawabe T."/>
        </authorList>
    </citation>
    <scope>NUCLEOTIDE SEQUENCE [LARGE SCALE GENOMIC DNA]</scope>
    <source>
        <strain evidence="7 8">KCTC 62186</strain>
    </source>
</reference>
<evidence type="ECO:0000256" key="6">
    <source>
        <dbReference type="RuleBase" id="RU363058"/>
    </source>
</evidence>